<comment type="similarity">
    <text evidence="1">Belongs to the plant acyltransferase family.</text>
</comment>
<dbReference type="RefSeq" id="XP_016469851.1">
    <property type="nucleotide sequence ID" value="XM_016614365.1"/>
</dbReference>
<organism evidence="5">
    <name type="scientific">Nicotiana tabacum</name>
    <name type="common">Common tobacco</name>
    <dbReference type="NCBI Taxonomy" id="4097"/>
    <lineage>
        <taxon>Eukaryota</taxon>
        <taxon>Viridiplantae</taxon>
        <taxon>Streptophyta</taxon>
        <taxon>Embryophyta</taxon>
        <taxon>Tracheophyta</taxon>
        <taxon>Spermatophyta</taxon>
        <taxon>Magnoliopsida</taxon>
        <taxon>eudicotyledons</taxon>
        <taxon>Gunneridae</taxon>
        <taxon>Pentapetalae</taxon>
        <taxon>asterids</taxon>
        <taxon>lamiids</taxon>
        <taxon>Solanales</taxon>
        <taxon>Solanaceae</taxon>
        <taxon>Nicotianoideae</taxon>
        <taxon>Nicotianeae</taxon>
        <taxon>Nicotiana</taxon>
    </lineage>
</organism>
<reference evidence="5" key="1">
    <citation type="submission" date="2025-08" db="UniProtKB">
        <authorList>
            <consortium name="RefSeq"/>
        </authorList>
    </citation>
    <scope>IDENTIFICATION</scope>
</reference>
<keyword evidence="2" id="KW-0808">Transferase</keyword>
<feature type="region of interest" description="Disordered" evidence="4">
    <location>
        <begin position="1"/>
        <end position="45"/>
    </location>
</feature>
<proteinExistence type="inferred from homology"/>
<evidence type="ECO:0000256" key="3">
    <source>
        <dbReference type="ARBA" id="ARBA00023315"/>
    </source>
</evidence>
<dbReference type="OrthoDB" id="1305484at2759"/>
<dbReference type="Pfam" id="PF02458">
    <property type="entry name" value="Transferase"/>
    <property type="match status" value="1"/>
</dbReference>
<sequence length="269" mass="30336">MKAAQVGHRERDNKLANAEKRRQKPSRTGAAPQKQLCGRRSRMGEVKQEPQKRYYLAKKEWHYLGLKIAVESGVENPTRAEVVSALLYKCATKAAAISSSGNIQPSKLVHYLNVCMMIKPRLPQSAIGNLLSMFSAAATSTQDIELPRMVRNLRKEVEVAYKKDQVEQNELVLEVVESMKKGKLPFEENDENSTYFCSNLCKFPLYSVDFGWGKPERVCLANGPSKNYFFLKDYKTGRGVEARVMLQKQHMSAFECDEGLLQFASSSGV</sequence>
<dbReference type="PaxDb" id="4097-A0A1S3ZZW0"/>
<dbReference type="KEGG" id="nta:107792171"/>
<feature type="compositionally biased region" description="Basic and acidic residues" evidence="4">
    <location>
        <begin position="7"/>
        <end position="20"/>
    </location>
</feature>
<dbReference type="PANTHER" id="PTHR31623">
    <property type="entry name" value="F21J9.9"/>
    <property type="match status" value="1"/>
</dbReference>
<dbReference type="Gene3D" id="3.30.559.10">
    <property type="entry name" value="Chloramphenicol acetyltransferase-like domain"/>
    <property type="match status" value="1"/>
</dbReference>
<evidence type="ECO:0000256" key="4">
    <source>
        <dbReference type="SAM" id="MobiDB-lite"/>
    </source>
</evidence>
<protein>
    <submittedName>
        <fullName evidence="5">Acylsugar acyltransferase 3-like</fullName>
    </submittedName>
</protein>
<evidence type="ECO:0000313" key="5">
    <source>
        <dbReference type="RefSeq" id="XP_016469851.1"/>
    </source>
</evidence>
<gene>
    <name evidence="5" type="primary">LOC107792171</name>
</gene>
<name>A0A1S3ZZW0_TOBAC</name>
<dbReference type="InterPro" id="IPR023213">
    <property type="entry name" value="CAT-like_dom_sf"/>
</dbReference>
<dbReference type="AlphaFoldDB" id="A0A1S3ZZW0"/>
<dbReference type="OMA" id="INTHFDK"/>
<dbReference type="STRING" id="4097.A0A1S3ZZW0"/>
<dbReference type="GO" id="GO:0016746">
    <property type="term" value="F:acyltransferase activity"/>
    <property type="evidence" value="ECO:0007669"/>
    <property type="project" value="UniProtKB-KW"/>
</dbReference>
<dbReference type="PANTHER" id="PTHR31623:SF38">
    <property type="entry name" value="ACYLTRANSFERASE PUN1"/>
    <property type="match status" value="1"/>
</dbReference>
<evidence type="ECO:0000256" key="1">
    <source>
        <dbReference type="ARBA" id="ARBA00009861"/>
    </source>
</evidence>
<accession>A0A1S3ZZW0</accession>
<keyword evidence="3" id="KW-0012">Acyltransferase</keyword>
<evidence type="ECO:0000256" key="2">
    <source>
        <dbReference type="ARBA" id="ARBA00022679"/>
    </source>
</evidence>